<dbReference type="AlphaFoldDB" id="A0A448N1R0"/>
<feature type="transmembrane region" description="Helical" evidence="1">
    <location>
        <begin position="15"/>
        <end position="32"/>
    </location>
</feature>
<feature type="transmembrane region" description="Helical" evidence="1">
    <location>
        <begin position="348"/>
        <end position="364"/>
    </location>
</feature>
<accession>A0A448N1R0</accession>
<feature type="transmembrane region" description="Helical" evidence="1">
    <location>
        <begin position="81"/>
        <end position="104"/>
    </location>
</feature>
<protein>
    <submittedName>
        <fullName evidence="2">Uncharacterized protein</fullName>
    </submittedName>
</protein>
<organism evidence="2 3">
    <name type="scientific">Arachnia propionica</name>
    <dbReference type="NCBI Taxonomy" id="1750"/>
    <lineage>
        <taxon>Bacteria</taxon>
        <taxon>Bacillati</taxon>
        <taxon>Actinomycetota</taxon>
        <taxon>Actinomycetes</taxon>
        <taxon>Propionibacteriales</taxon>
        <taxon>Propionibacteriaceae</taxon>
        <taxon>Arachnia</taxon>
    </lineage>
</organism>
<feature type="transmembrane region" description="Helical" evidence="1">
    <location>
        <begin position="239"/>
        <end position="258"/>
    </location>
</feature>
<feature type="transmembrane region" description="Helical" evidence="1">
    <location>
        <begin position="307"/>
        <end position="327"/>
    </location>
</feature>
<keyword evidence="1" id="KW-0812">Transmembrane</keyword>
<evidence type="ECO:0000313" key="3">
    <source>
        <dbReference type="Proteomes" id="UP000273044"/>
    </source>
</evidence>
<feature type="transmembrane region" description="Helical" evidence="1">
    <location>
        <begin position="214"/>
        <end position="233"/>
    </location>
</feature>
<feature type="transmembrane region" description="Helical" evidence="1">
    <location>
        <begin position="279"/>
        <end position="301"/>
    </location>
</feature>
<dbReference type="GeneID" id="64408089"/>
<feature type="transmembrane region" description="Helical" evidence="1">
    <location>
        <begin position="38"/>
        <end position="61"/>
    </location>
</feature>
<evidence type="ECO:0000256" key="1">
    <source>
        <dbReference type="SAM" id="Phobius"/>
    </source>
</evidence>
<reference evidence="2 3" key="1">
    <citation type="submission" date="2018-12" db="EMBL/GenBank/DDBJ databases">
        <authorList>
            <consortium name="Pathogen Informatics"/>
        </authorList>
    </citation>
    <scope>NUCLEOTIDE SEQUENCE [LARGE SCALE GENOMIC DNA]</scope>
    <source>
        <strain evidence="2 3">NCTC12967</strain>
    </source>
</reference>
<keyword evidence="1" id="KW-1133">Transmembrane helix</keyword>
<feature type="transmembrane region" description="Helical" evidence="1">
    <location>
        <begin position="172"/>
        <end position="193"/>
    </location>
</feature>
<name>A0A448N1R0_9ACTN</name>
<dbReference type="Proteomes" id="UP000273044">
    <property type="component" value="Chromosome"/>
</dbReference>
<sequence length="365" mass="38656">MTLVLLRALTTRRRVVVDVLIWGLVWVLAPTVEFRIPPMTYVAGVAAASLVSSGLLVNAAFRVESMRDYAQLPPRPARVNLALASAAWILLVAEVVMPAALFGLRLGQLAAPDVCAMLVVAACGPLSVMAVLASAGTRPRWAGPLLVVALDGLAVWACTVVPPWLVAAALSAVLAAGLVVLPATGLLFTRGSAAMRGRAGANYFLRASLADRVVWINAVGLFAVATVFTVTAWEQGLRFPLALALIAVNSPLTTMISGDPDLARQLTMLGQPALAWWHYAVAVAAFLGTFNAGAGVVYWLLGARDLPLIAGLVVVVTALEALAVPALERHAPLRGLRTRRDAWRHPRKYLLPAALLLAFAWIRLG</sequence>
<dbReference type="RefSeq" id="WP_061787682.1">
    <property type="nucleotide sequence ID" value="NZ_CAUVFX010000042.1"/>
</dbReference>
<feature type="transmembrane region" description="Helical" evidence="1">
    <location>
        <begin position="145"/>
        <end position="166"/>
    </location>
</feature>
<keyword evidence="3" id="KW-1185">Reference proteome</keyword>
<gene>
    <name evidence="2" type="ORF">NCTC12967_02667</name>
</gene>
<dbReference type="EMBL" id="LR134406">
    <property type="protein sequence ID" value="VEH71347.1"/>
    <property type="molecule type" value="Genomic_DNA"/>
</dbReference>
<feature type="transmembrane region" description="Helical" evidence="1">
    <location>
        <begin position="110"/>
        <end position="133"/>
    </location>
</feature>
<evidence type="ECO:0000313" key="2">
    <source>
        <dbReference type="EMBL" id="VEH71347.1"/>
    </source>
</evidence>
<keyword evidence="1" id="KW-0472">Membrane</keyword>
<proteinExistence type="predicted"/>